<feature type="transmembrane region" description="Helical" evidence="8">
    <location>
        <begin position="303"/>
        <end position="323"/>
    </location>
</feature>
<dbReference type="InterPro" id="IPR004501">
    <property type="entry name" value="PTS_EIIC_3"/>
</dbReference>
<evidence type="ECO:0000256" key="6">
    <source>
        <dbReference type="ARBA" id="ARBA00022989"/>
    </source>
</evidence>
<evidence type="ECO:0000256" key="8">
    <source>
        <dbReference type="SAM" id="Phobius"/>
    </source>
</evidence>
<organism evidence="11 12">
    <name type="scientific">Qiania dongpingensis</name>
    <dbReference type="NCBI Taxonomy" id="2763669"/>
    <lineage>
        <taxon>Bacteria</taxon>
        <taxon>Bacillati</taxon>
        <taxon>Bacillota</taxon>
        <taxon>Clostridia</taxon>
        <taxon>Lachnospirales</taxon>
        <taxon>Lachnospiraceae</taxon>
        <taxon>Qiania</taxon>
    </lineage>
</organism>
<evidence type="ECO:0000259" key="10">
    <source>
        <dbReference type="PROSITE" id="PS51105"/>
    </source>
</evidence>
<evidence type="ECO:0000313" key="12">
    <source>
        <dbReference type="Proteomes" id="UP000515823"/>
    </source>
</evidence>
<protein>
    <submittedName>
        <fullName evidence="11">PTS sugar transporter subunit IIC/EAL domain-containing protein</fullName>
    </submittedName>
</protein>
<proteinExistence type="predicted"/>
<dbReference type="Pfam" id="PF00563">
    <property type="entry name" value="EAL"/>
    <property type="match status" value="1"/>
</dbReference>
<dbReference type="InterPro" id="IPR003352">
    <property type="entry name" value="PTS_EIIC"/>
</dbReference>
<keyword evidence="5 8" id="KW-0812">Transmembrane</keyword>
<dbReference type="EMBL" id="CP060634">
    <property type="protein sequence ID" value="QNM06244.1"/>
    <property type="molecule type" value="Genomic_DNA"/>
</dbReference>
<comment type="subcellular location">
    <subcellularLocation>
        <location evidence="1">Cell membrane</location>
        <topology evidence="1">Multi-pass membrane protein</topology>
    </subcellularLocation>
</comment>
<dbReference type="Proteomes" id="UP000515823">
    <property type="component" value="Chromosome"/>
</dbReference>
<keyword evidence="4 11" id="KW-0762">Sugar transport</keyword>
<keyword evidence="12" id="KW-1185">Reference proteome</keyword>
<feature type="transmembrane region" description="Helical" evidence="8">
    <location>
        <begin position="170"/>
        <end position="192"/>
    </location>
</feature>
<evidence type="ECO:0000313" key="11">
    <source>
        <dbReference type="EMBL" id="QNM06244.1"/>
    </source>
</evidence>
<accession>A0A7G9G612</accession>
<feature type="transmembrane region" description="Helical" evidence="8">
    <location>
        <begin position="218"/>
        <end position="236"/>
    </location>
</feature>
<dbReference type="Gene3D" id="3.20.20.450">
    <property type="entry name" value="EAL domain"/>
    <property type="match status" value="1"/>
</dbReference>
<dbReference type="InterPro" id="IPR035919">
    <property type="entry name" value="EAL_sf"/>
</dbReference>
<feature type="transmembrane region" description="Helical" evidence="8">
    <location>
        <begin position="64"/>
        <end position="86"/>
    </location>
</feature>
<name>A0A7G9G612_9FIRM</name>
<reference evidence="11 12" key="1">
    <citation type="submission" date="2020-08" db="EMBL/GenBank/DDBJ databases">
        <authorList>
            <person name="Liu C."/>
            <person name="Sun Q."/>
        </authorList>
    </citation>
    <scope>NUCLEOTIDE SEQUENCE [LARGE SCALE GENOMIC DNA]</scope>
    <source>
        <strain evidence="11 12">NSJ-38</strain>
    </source>
</reference>
<dbReference type="GO" id="GO:0005886">
    <property type="term" value="C:plasma membrane"/>
    <property type="evidence" value="ECO:0007669"/>
    <property type="project" value="UniProtKB-SubCell"/>
</dbReference>
<evidence type="ECO:0000256" key="1">
    <source>
        <dbReference type="ARBA" id="ARBA00004651"/>
    </source>
</evidence>
<feature type="transmembrane region" description="Helical" evidence="8">
    <location>
        <begin position="130"/>
        <end position="149"/>
    </location>
</feature>
<dbReference type="CDD" id="cd01948">
    <property type="entry name" value="EAL"/>
    <property type="match status" value="1"/>
</dbReference>
<keyword evidence="7 8" id="KW-0472">Membrane</keyword>
<evidence type="ECO:0000256" key="7">
    <source>
        <dbReference type="ARBA" id="ARBA00023136"/>
    </source>
</evidence>
<dbReference type="SMART" id="SM00052">
    <property type="entry name" value="EAL"/>
    <property type="match status" value="1"/>
</dbReference>
<dbReference type="PROSITE" id="PS51105">
    <property type="entry name" value="PTS_EIIC_TYPE_3"/>
    <property type="match status" value="1"/>
</dbReference>
<dbReference type="GO" id="GO:0009401">
    <property type="term" value="P:phosphoenolpyruvate-dependent sugar phosphotransferase system"/>
    <property type="evidence" value="ECO:0007669"/>
    <property type="project" value="InterPro"/>
</dbReference>
<feature type="transmembrane region" description="Helical" evidence="8">
    <location>
        <begin position="25"/>
        <end position="44"/>
    </location>
</feature>
<keyword evidence="2" id="KW-0813">Transport</keyword>
<evidence type="ECO:0000256" key="3">
    <source>
        <dbReference type="ARBA" id="ARBA00022475"/>
    </source>
</evidence>
<dbReference type="InterPro" id="IPR051088">
    <property type="entry name" value="PTS_Sugar-EIIC/EIIB"/>
</dbReference>
<feature type="transmembrane region" description="Helical" evidence="8">
    <location>
        <begin position="271"/>
        <end position="291"/>
    </location>
</feature>
<feature type="domain" description="PTS EIIC type-3" evidence="10">
    <location>
        <begin position="1"/>
        <end position="395"/>
    </location>
</feature>
<dbReference type="PROSITE" id="PS50883">
    <property type="entry name" value="EAL"/>
    <property type="match status" value="1"/>
</dbReference>
<keyword evidence="6 8" id="KW-1133">Transmembrane helix</keyword>
<dbReference type="AlphaFoldDB" id="A0A7G9G612"/>
<dbReference type="InterPro" id="IPR001633">
    <property type="entry name" value="EAL_dom"/>
</dbReference>
<dbReference type="GO" id="GO:0008982">
    <property type="term" value="F:protein-N(PI)-phosphohistidine-sugar phosphotransferase activity"/>
    <property type="evidence" value="ECO:0007669"/>
    <property type="project" value="InterPro"/>
</dbReference>
<evidence type="ECO:0000256" key="2">
    <source>
        <dbReference type="ARBA" id="ARBA00022448"/>
    </source>
</evidence>
<feature type="transmembrane region" description="Helical" evidence="8">
    <location>
        <begin position="330"/>
        <end position="354"/>
    </location>
</feature>
<feature type="transmembrane region" description="Helical" evidence="8">
    <location>
        <begin position="374"/>
        <end position="398"/>
    </location>
</feature>
<dbReference type="Pfam" id="PF02378">
    <property type="entry name" value="PTS_EIIC"/>
    <property type="match status" value="1"/>
</dbReference>
<feature type="transmembrane region" description="Helical" evidence="8">
    <location>
        <begin position="98"/>
        <end position="118"/>
    </location>
</feature>
<gene>
    <name evidence="11" type="ORF">H9Q78_03580</name>
</gene>
<feature type="domain" description="EAL" evidence="9">
    <location>
        <begin position="441"/>
        <end position="687"/>
    </location>
</feature>
<dbReference type="RefSeq" id="WP_249303641.1">
    <property type="nucleotide sequence ID" value="NZ_CP060634.1"/>
</dbReference>
<evidence type="ECO:0000256" key="5">
    <source>
        <dbReference type="ARBA" id="ARBA00022692"/>
    </source>
</evidence>
<dbReference type="PANTHER" id="PTHR33989">
    <property type="match status" value="1"/>
</dbReference>
<evidence type="ECO:0000256" key="4">
    <source>
        <dbReference type="ARBA" id="ARBA00022597"/>
    </source>
</evidence>
<dbReference type="KEGG" id="qdo:H9Q78_03580"/>
<dbReference type="SUPFAM" id="SSF141868">
    <property type="entry name" value="EAL domain-like"/>
    <property type="match status" value="1"/>
</dbReference>
<keyword evidence="3" id="KW-1003">Cell membrane</keyword>
<dbReference type="PANTHER" id="PTHR33989:SF4">
    <property type="entry name" value="PTS SYSTEM N,N'-DIACETYLCHITOBIOSE-SPECIFIC EIIC COMPONENT"/>
    <property type="match status" value="1"/>
</dbReference>
<evidence type="ECO:0000259" key="9">
    <source>
        <dbReference type="PROSITE" id="PS50883"/>
    </source>
</evidence>
<sequence>MYTRLMKLIYKIENNRIFSSIKKGFILLIPVLLVGSFALLFKNFPVPAFQRFLEAGIGAVLLEILNFLFDSTVGFMSVYLVMSISYYYSETMEIRSRFLQVMSMLVSMICFVASFGGASGSMELSDMGPVGVFTAMFTAIAATKLFYVLNSRISERRRFYAPGSDTDYRNSLSVLYPLLLCVLIFIVGRFLVQRITGADNLNDLISNSIVALFENMDGGFGVGALYVLVLNILWVFGIHGGNAMEYVAQSYLVPNDTVPGVIVSKSFLDNFVMIGGCGAAICLLLALLFFAREKDNRQLARSAAPAVLFNINEILVYGLPIVLNPIMVLPFILTPLCAYLIAYGATVVGFLPVVETTVTWTTPVLFSGYLATGTVHGVIVQLITVAAGTLLYAPFICLSEKMRKSQAKTLLQELTEHLKKQQEEGKALDVLERHDSMGMLARNMASKLRIDVEAEALPLGYQPQFHSEKGIIGAEALLRWQYAGESVYPPLAVELAREDGFFDRLTQCVMRSSMDACRILLREGHMLEISMNITAEQLNNPRFVDKVIRLADEYGVSGFFCLEVTEETSVENLKSIAEHIERLKENGIMVLVDDFSMGSTSLKYLQGNGFYAVKLDGGLVKQAAENERSRDIVASIITLGKTLDYTVIAEYVETEDIRDKLKALGCHIYQGYLYSPAVPFEKLKEML</sequence>